<evidence type="ECO:0000313" key="2">
    <source>
        <dbReference type="EMBL" id="KAK8759992.1"/>
    </source>
</evidence>
<gene>
    <name evidence="2" type="ORF">V5799_028741</name>
</gene>
<feature type="region of interest" description="Disordered" evidence="1">
    <location>
        <begin position="49"/>
        <end position="73"/>
    </location>
</feature>
<feature type="region of interest" description="Disordered" evidence="1">
    <location>
        <begin position="1"/>
        <end position="30"/>
    </location>
</feature>
<keyword evidence="3" id="KW-1185">Reference proteome</keyword>
<organism evidence="2 3">
    <name type="scientific">Amblyomma americanum</name>
    <name type="common">Lone star tick</name>
    <dbReference type="NCBI Taxonomy" id="6943"/>
    <lineage>
        <taxon>Eukaryota</taxon>
        <taxon>Metazoa</taxon>
        <taxon>Ecdysozoa</taxon>
        <taxon>Arthropoda</taxon>
        <taxon>Chelicerata</taxon>
        <taxon>Arachnida</taxon>
        <taxon>Acari</taxon>
        <taxon>Parasitiformes</taxon>
        <taxon>Ixodida</taxon>
        <taxon>Ixodoidea</taxon>
        <taxon>Ixodidae</taxon>
        <taxon>Amblyomminae</taxon>
        <taxon>Amblyomma</taxon>
    </lineage>
</organism>
<name>A0AAQ4DC02_AMBAM</name>
<dbReference type="AlphaFoldDB" id="A0AAQ4DC02"/>
<reference evidence="2 3" key="1">
    <citation type="journal article" date="2023" name="Arcadia Sci">
        <title>De novo assembly of a long-read Amblyomma americanum tick genome.</title>
        <authorList>
            <person name="Chou S."/>
            <person name="Poskanzer K.E."/>
            <person name="Rollins M."/>
            <person name="Thuy-Boun P.S."/>
        </authorList>
    </citation>
    <scope>NUCLEOTIDE SEQUENCE [LARGE SCALE GENOMIC DNA]</scope>
    <source>
        <strain evidence="2">F_SG_1</strain>
        <tissue evidence="2">Salivary glands</tissue>
    </source>
</reference>
<dbReference type="Proteomes" id="UP001321473">
    <property type="component" value="Unassembled WGS sequence"/>
</dbReference>
<protein>
    <submittedName>
        <fullName evidence="2">Uncharacterized protein</fullName>
    </submittedName>
</protein>
<evidence type="ECO:0000313" key="3">
    <source>
        <dbReference type="Proteomes" id="UP001321473"/>
    </source>
</evidence>
<comment type="caution">
    <text evidence="2">The sequence shown here is derived from an EMBL/GenBank/DDBJ whole genome shotgun (WGS) entry which is preliminary data.</text>
</comment>
<dbReference type="EMBL" id="JARKHS020032460">
    <property type="protein sequence ID" value="KAK8759992.1"/>
    <property type="molecule type" value="Genomic_DNA"/>
</dbReference>
<evidence type="ECO:0000256" key="1">
    <source>
        <dbReference type="SAM" id="MobiDB-lite"/>
    </source>
</evidence>
<proteinExistence type="predicted"/>
<accession>A0AAQ4DC02</accession>
<sequence length="73" mass="8104">MHGSGGCRHFKPTPRTNSSGRQRRRKLPAPLRWRLSIRCFTPVQQSETMRFLGNGQGTPAGPPSATASELRET</sequence>